<evidence type="ECO:0000313" key="2">
    <source>
        <dbReference type="Proteomes" id="UP001365781"/>
    </source>
</evidence>
<evidence type="ECO:0000313" key="1">
    <source>
        <dbReference type="EMBL" id="MEI5617210.1"/>
    </source>
</evidence>
<proteinExistence type="predicted"/>
<gene>
    <name evidence="1" type="ORF">WB403_49825</name>
</gene>
<accession>A0ABU8GVJ6</accession>
<protein>
    <recommendedName>
        <fullName evidence="3">Glycosyltransferase</fullName>
    </recommendedName>
</protein>
<dbReference type="EMBL" id="JBBAYM010000336">
    <property type="protein sequence ID" value="MEI5617210.1"/>
    <property type="molecule type" value="Genomic_DNA"/>
</dbReference>
<keyword evidence="2" id="KW-1185">Reference proteome</keyword>
<dbReference type="RefSeq" id="WP_336559105.1">
    <property type="nucleotide sequence ID" value="NZ_JBBAYM010000336.1"/>
</dbReference>
<sequence>GRPAIFIGDRDGEIGRLLDRAGCGVTVAEGDAKALAATISDWCQSPQRVADMGRKAHALFTSTYDLPFAVARWRNLVAQVAGR</sequence>
<comment type="caution">
    <text evidence="1">The sequence shown here is derived from an EMBL/GenBank/DDBJ whole genome shotgun (WGS) entry which is preliminary data.</text>
</comment>
<evidence type="ECO:0008006" key="3">
    <source>
        <dbReference type="Google" id="ProtNLM"/>
    </source>
</evidence>
<dbReference type="Proteomes" id="UP001365781">
    <property type="component" value="Unassembled WGS sequence"/>
</dbReference>
<name>A0ABU8GVJ6_9ACTN</name>
<feature type="non-terminal residue" evidence="1">
    <location>
        <position position="1"/>
    </location>
</feature>
<dbReference type="SUPFAM" id="SSF53756">
    <property type="entry name" value="UDP-Glycosyltransferase/glycogen phosphorylase"/>
    <property type="match status" value="1"/>
</dbReference>
<reference evidence="1 2" key="1">
    <citation type="submission" date="2024-03" db="EMBL/GenBank/DDBJ databases">
        <title>First Report of Pectobacterium brasiliscabiei causing potato scab in china.</title>
        <authorList>
            <person name="Handique U."/>
        </authorList>
    </citation>
    <scope>NUCLEOTIDE SEQUENCE [LARGE SCALE GENOMIC DNA]</scope>
    <source>
        <strain evidence="1 2">ZRIMU1503</strain>
    </source>
</reference>
<organism evidence="1 2">
    <name type="scientific">Streptomyces brasiliscabiei</name>
    <dbReference type="NCBI Taxonomy" id="2736302"/>
    <lineage>
        <taxon>Bacteria</taxon>
        <taxon>Bacillati</taxon>
        <taxon>Actinomycetota</taxon>
        <taxon>Actinomycetes</taxon>
        <taxon>Kitasatosporales</taxon>
        <taxon>Streptomycetaceae</taxon>
        <taxon>Streptomyces</taxon>
    </lineage>
</organism>